<protein>
    <recommendedName>
        <fullName evidence="1">SnoaL-like domain-containing protein</fullName>
    </recommendedName>
</protein>
<dbReference type="SUPFAM" id="SSF54427">
    <property type="entry name" value="NTF2-like"/>
    <property type="match status" value="1"/>
</dbReference>
<evidence type="ECO:0000259" key="1">
    <source>
        <dbReference type="Pfam" id="PF12680"/>
    </source>
</evidence>
<reference evidence="2 3" key="1">
    <citation type="journal article" date="2024" name="IMA Fungus">
        <title>IMA Genome - F19 : A genome assembly and annotation guide to empower mycologists, including annotated draft genome sequences of Ceratocystis pirilliformis, Diaporthe australafricana, Fusarium ophioides, Paecilomyces lecythidis, and Sporothrix stenoceras.</title>
        <authorList>
            <person name="Aylward J."/>
            <person name="Wilson A.M."/>
            <person name="Visagie C.M."/>
            <person name="Spraker J."/>
            <person name="Barnes I."/>
            <person name="Buitendag C."/>
            <person name="Ceriani C."/>
            <person name="Del Mar Angel L."/>
            <person name="du Plessis D."/>
            <person name="Fuchs T."/>
            <person name="Gasser K."/>
            <person name="Kramer D."/>
            <person name="Li W."/>
            <person name="Munsamy K."/>
            <person name="Piso A."/>
            <person name="Price J.L."/>
            <person name="Sonnekus B."/>
            <person name="Thomas C."/>
            <person name="van der Nest A."/>
            <person name="van Dijk A."/>
            <person name="van Heerden A."/>
            <person name="van Vuuren N."/>
            <person name="Yilmaz N."/>
            <person name="Duong T.A."/>
            <person name="van der Merwe N.A."/>
            <person name="Wingfield M.J."/>
            <person name="Wingfield B.D."/>
        </authorList>
    </citation>
    <scope>NUCLEOTIDE SEQUENCE [LARGE SCALE GENOMIC DNA]</scope>
    <source>
        <strain evidence="2 3">CMW 18167</strain>
    </source>
</reference>
<evidence type="ECO:0000313" key="2">
    <source>
        <dbReference type="EMBL" id="KAL1878475.1"/>
    </source>
</evidence>
<accession>A0ABR3XRZ5</accession>
<keyword evidence="3" id="KW-1185">Reference proteome</keyword>
<feature type="domain" description="SnoaL-like" evidence="1">
    <location>
        <begin position="11"/>
        <end position="121"/>
    </location>
</feature>
<dbReference type="Pfam" id="PF12680">
    <property type="entry name" value="SnoaL_2"/>
    <property type="match status" value="1"/>
</dbReference>
<dbReference type="InterPro" id="IPR032710">
    <property type="entry name" value="NTF2-like_dom_sf"/>
</dbReference>
<dbReference type="EMBL" id="JAVDPF010000012">
    <property type="protein sequence ID" value="KAL1878475.1"/>
    <property type="molecule type" value="Genomic_DNA"/>
</dbReference>
<name>A0ABR3XRZ5_9EURO</name>
<comment type="caution">
    <text evidence="2">The sequence shown here is derived from an EMBL/GenBank/DDBJ whole genome shotgun (WGS) entry which is preliminary data.</text>
</comment>
<organism evidence="2 3">
    <name type="scientific">Paecilomyces lecythidis</name>
    <dbReference type="NCBI Taxonomy" id="3004212"/>
    <lineage>
        <taxon>Eukaryota</taxon>
        <taxon>Fungi</taxon>
        <taxon>Dikarya</taxon>
        <taxon>Ascomycota</taxon>
        <taxon>Pezizomycotina</taxon>
        <taxon>Eurotiomycetes</taxon>
        <taxon>Eurotiomycetidae</taxon>
        <taxon>Eurotiales</taxon>
        <taxon>Thermoascaceae</taxon>
        <taxon>Paecilomyces</taxon>
    </lineage>
</organism>
<gene>
    <name evidence="2" type="ORF">Plec18167_004549</name>
</gene>
<dbReference type="InterPro" id="IPR037401">
    <property type="entry name" value="SnoaL-like"/>
</dbReference>
<sequence length="155" mass="17729">MAGITREKFIDYIRAFNSRDVQRQHSYYHPEIDLRLPEVALHGSKEIIAHYNRLLANAEETVVPITLLSNEGNTKLFFEMHTYFHYTADNERGINDYALKRGDVVKLVVWAIYLVEGGKMRSITCNLFKSEILGQVDCNSAIHESQAQADQGLIV</sequence>
<dbReference type="Proteomes" id="UP001583193">
    <property type="component" value="Unassembled WGS sequence"/>
</dbReference>
<dbReference type="Gene3D" id="3.10.450.50">
    <property type="match status" value="1"/>
</dbReference>
<proteinExistence type="predicted"/>
<evidence type="ECO:0000313" key="3">
    <source>
        <dbReference type="Proteomes" id="UP001583193"/>
    </source>
</evidence>